<keyword evidence="3" id="KW-1185">Reference proteome</keyword>
<feature type="transmembrane region" description="Helical" evidence="1">
    <location>
        <begin position="271"/>
        <end position="295"/>
    </location>
</feature>
<dbReference type="EMBL" id="QKRB01000044">
    <property type="protein sequence ID" value="PZD95591.1"/>
    <property type="molecule type" value="Genomic_DNA"/>
</dbReference>
<feature type="transmembrane region" description="Helical" evidence="1">
    <location>
        <begin position="104"/>
        <end position="127"/>
    </location>
</feature>
<keyword evidence="1" id="KW-0472">Membrane</keyword>
<organism evidence="2 3">
    <name type="scientific">Paenibacillus sambharensis</name>
    <dbReference type="NCBI Taxonomy" id="1803190"/>
    <lineage>
        <taxon>Bacteria</taxon>
        <taxon>Bacillati</taxon>
        <taxon>Bacillota</taxon>
        <taxon>Bacilli</taxon>
        <taxon>Bacillales</taxon>
        <taxon>Paenibacillaceae</taxon>
        <taxon>Paenibacillus</taxon>
    </lineage>
</organism>
<dbReference type="InterPro" id="IPR036927">
    <property type="entry name" value="Cyt_c_oxase-like_su1_sf"/>
</dbReference>
<accession>A0A2W1LUY2</accession>
<feature type="transmembrane region" description="Helical" evidence="1">
    <location>
        <begin position="210"/>
        <end position="233"/>
    </location>
</feature>
<proteinExistence type="predicted"/>
<feature type="transmembrane region" description="Helical" evidence="1">
    <location>
        <begin position="239"/>
        <end position="259"/>
    </location>
</feature>
<feature type="transmembrane region" description="Helical" evidence="1">
    <location>
        <begin position="384"/>
        <end position="407"/>
    </location>
</feature>
<sequence>MFRLPFAFILTGMISFVLFHLLTFADFAGWAAAEPRSPDGWFQAHLIVLGWATMIAMGAVYQLINVILQTKLYSIRLGYVHYVLFTAGATGLLAGFKLLDTQWIAAFATLAFAGIMLFVFNLAATLWKAGQWNAITVSTACAAAYLALTALSGMLMGLNFRFNFLGGMHEALFGTHIWLGTVGWFGMLITGFSYKLLPMFYLAHDYPQKLQAWIVLTWNAAVLAGAAGFLGGWLPVKVLAAGLLAAALVLYNVHISQIAQKRFKRDPGAGIAWAVWASRMLMLACAAAAGLMAAFPELMGRPTLVVFALWLYLYGWVGITIMGYLSKIVPFLWWTHKYGPLAGKQQVPTMGQLLAEKPVHTGLAAVILCMAVLLLGIGTGTESVTMIGGSVLSLAAAGYMAMVAQVFTR</sequence>
<feature type="transmembrane region" description="Helical" evidence="1">
    <location>
        <begin position="7"/>
        <end position="32"/>
    </location>
</feature>
<feature type="transmembrane region" description="Helical" evidence="1">
    <location>
        <begin position="359"/>
        <end position="378"/>
    </location>
</feature>
<feature type="transmembrane region" description="Helical" evidence="1">
    <location>
        <begin position="44"/>
        <end position="67"/>
    </location>
</feature>
<reference evidence="2 3" key="1">
    <citation type="submission" date="2018-06" db="EMBL/GenBank/DDBJ databases">
        <title>Paenibacillus imtechensis sp. nov.</title>
        <authorList>
            <person name="Pinnaka A.K."/>
            <person name="Singh H."/>
            <person name="Kaur M."/>
        </authorList>
    </citation>
    <scope>NUCLEOTIDE SEQUENCE [LARGE SCALE GENOMIC DNA]</scope>
    <source>
        <strain evidence="2 3">SMB1</strain>
    </source>
</reference>
<feature type="transmembrane region" description="Helical" evidence="1">
    <location>
        <begin position="307"/>
        <end position="325"/>
    </location>
</feature>
<keyword evidence="1" id="KW-0812">Transmembrane</keyword>
<feature type="transmembrane region" description="Helical" evidence="1">
    <location>
        <begin position="177"/>
        <end position="198"/>
    </location>
</feature>
<feature type="transmembrane region" description="Helical" evidence="1">
    <location>
        <begin position="79"/>
        <end position="98"/>
    </location>
</feature>
<dbReference type="Gene3D" id="1.20.210.10">
    <property type="entry name" value="Cytochrome c oxidase-like, subunit I domain"/>
    <property type="match status" value="1"/>
</dbReference>
<comment type="caution">
    <text evidence="2">The sequence shown here is derived from an EMBL/GenBank/DDBJ whole genome shotgun (WGS) entry which is preliminary data.</text>
</comment>
<evidence type="ECO:0000313" key="2">
    <source>
        <dbReference type="EMBL" id="PZD95591.1"/>
    </source>
</evidence>
<dbReference type="Proteomes" id="UP000249522">
    <property type="component" value="Unassembled WGS sequence"/>
</dbReference>
<dbReference type="OrthoDB" id="5245199at2"/>
<gene>
    <name evidence="2" type="ORF">DNH61_13775</name>
</gene>
<protein>
    <recommendedName>
        <fullName evidence="4">Cbb3-type cytochrome c oxidase subunit I</fullName>
    </recommendedName>
</protein>
<evidence type="ECO:0008006" key="4">
    <source>
        <dbReference type="Google" id="ProtNLM"/>
    </source>
</evidence>
<dbReference type="AlphaFoldDB" id="A0A2W1LUY2"/>
<evidence type="ECO:0000256" key="1">
    <source>
        <dbReference type="SAM" id="Phobius"/>
    </source>
</evidence>
<dbReference type="RefSeq" id="WP_111147221.1">
    <property type="nucleotide sequence ID" value="NZ_QKRB01000044.1"/>
</dbReference>
<evidence type="ECO:0000313" key="3">
    <source>
        <dbReference type="Proteomes" id="UP000249522"/>
    </source>
</evidence>
<keyword evidence="1" id="KW-1133">Transmembrane helix</keyword>
<feature type="transmembrane region" description="Helical" evidence="1">
    <location>
        <begin position="134"/>
        <end position="157"/>
    </location>
</feature>
<name>A0A2W1LUY2_9BACL</name>
<dbReference type="SUPFAM" id="SSF81442">
    <property type="entry name" value="Cytochrome c oxidase subunit I-like"/>
    <property type="match status" value="1"/>
</dbReference>